<dbReference type="EMBL" id="RCMV01000195">
    <property type="protein sequence ID" value="KAG3222084.1"/>
    <property type="molecule type" value="Genomic_DNA"/>
</dbReference>
<comment type="caution">
    <text evidence="3">The sequence shown here is derived from an EMBL/GenBank/DDBJ whole genome shotgun (WGS) entry which is preliminary data.</text>
</comment>
<dbReference type="Proteomes" id="UP000251314">
    <property type="component" value="Unassembled WGS sequence"/>
</dbReference>
<dbReference type="Proteomes" id="UP000760860">
    <property type="component" value="Unassembled WGS sequence"/>
</dbReference>
<reference evidence="3 4" key="1">
    <citation type="submission" date="2018-01" db="EMBL/GenBank/DDBJ databases">
        <title>Draft genome of the strawberry crown rot pathogen Phytophthora cactorum.</title>
        <authorList>
            <person name="Armitage A.D."/>
            <person name="Lysoe E."/>
            <person name="Nellist C.F."/>
            <person name="Harrison R.J."/>
            <person name="Brurberg M.B."/>
        </authorList>
    </citation>
    <scope>NUCLEOTIDE SEQUENCE [LARGE SCALE GENOMIC DNA]</scope>
    <source>
        <strain evidence="3 4">10300</strain>
    </source>
</reference>
<protein>
    <submittedName>
        <fullName evidence="3">Uncharacterized protein</fullName>
    </submittedName>
</protein>
<feature type="region of interest" description="Disordered" evidence="1">
    <location>
        <begin position="203"/>
        <end position="229"/>
    </location>
</feature>
<evidence type="ECO:0000256" key="1">
    <source>
        <dbReference type="SAM" id="MobiDB-lite"/>
    </source>
</evidence>
<organism evidence="3 4">
    <name type="scientific">Phytophthora cactorum</name>
    <dbReference type="NCBI Taxonomy" id="29920"/>
    <lineage>
        <taxon>Eukaryota</taxon>
        <taxon>Sar</taxon>
        <taxon>Stramenopiles</taxon>
        <taxon>Oomycota</taxon>
        <taxon>Peronosporomycetes</taxon>
        <taxon>Peronosporales</taxon>
        <taxon>Peronosporaceae</taxon>
        <taxon>Phytophthora</taxon>
    </lineage>
</organism>
<reference evidence="2" key="2">
    <citation type="submission" date="2018-05" db="EMBL/GenBank/DDBJ databases">
        <title>Effector identification in a new, highly contiguous assembly of the strawberry crown rot pathogen Phytophthora cactorum.</title>
        <authorList>
            <person name="Armitage A.D."/>
            <person name="Nellist C.F."/>
            <person name="Bates H."/>
            <person name="Vickerstaff R.J."/>
            <person name="Harrison R.J."/>
        </authorList>
    </citation>
    <scope>NUCLEOTIDE SEQUENCE</scope>
    <source>
        <strain evidence="2">P421</strain>
    </source>
</reference>
<evidence type="ECO:0000313" key="2">
    <source>
        <dbReference type="EMBL" id="KAG3222084.1"/>
    </source>
</evidence>
<feature type="region of interest" description="Disordered" evidence="1">
    <location>
        <begin position="415"/>
        <end position="464"/>
    </location>
</feature>
<feature type="compositionally biased region" description="Polar residues" evidence="1">
    <location>
        <begin position="203"/>
        <end position="214"/>
    </location>
</feature>
<evidence type="ECO:0000313" key="3">
    <source>
        <dbReference type="EMBL" id="RAW42482.1"/>
    </source>
</evidence>
<sequence length="1377" mass="156428">MDPGKYAVARAIKSIQEAEFAVSSGITVREEYKAKLRALLSIIAPTTLSTGQPICGKPQVFTKSKSKKTTHTGFQVPEGKEIHVLGDLLLLTRAASVDVVENIQEWRKIVHEGIPRPYIYDQENYLLRMCEDLDFLDRVGDLVEWLGFRLLRNPFIVDKALDDIVSSRLEISVRDDRWLKYWSSASWHQNLKLSSKKDTVLNSSKPLESQSTPTIKARWKKQPPPQPLVKPLVSISPEDGVVDGSRIAAAQQILLDEESFHGRLLALKAVQEYVDRGPSILKRCEVGNNVEPPAVYDAIAALNAQQKTAEYRSSLLRQERAQVECTLRDLRNQMRWTELNRDCDRTRDHRVRPCRDMYRQEVLKLYAKLIEEMEHCLAVLKGGENHFDGLLDKCKCRMSELRVEKEKQRVIRHNKKTEEEMSRRDGIRKKTEEGSVKLRPKKKKPQKYHQSVDEGPGETNNTTNDIAADIESDILVIVEKKSSIPVTNGESPETIYHQLEEKRQRMVYLKRSRLEQQARTAKENEHVLDSRRAENVGMKREDTLSRIVELEAKRKAQLRAQKEIMNQVASCAMFKCMHEMNGKRFLISVYTRNARGYDLEGLRIVAYDPSTSATFTLVMTFREFNSLGYGRTSEGLRSFCKWLCLLYDKRRRQFRLVWSGAPCPPPLRVRENDQALVCLHKEGVKVSSSSTGSYSFVAVYLRTDDRSTVRFVVGSWHNHEFLLTEHAVAARCLVAASNLDVWWGSTDHAMIVWRHHADTFNNDEEKDKVSTTDIGQRIYSSEVIMNRVKYAVHMYNTSETEYTVELILKPRKADPIQEVIHPSVNRLVLNKRSINPYNVHLSSSNYADLMSLIRFEQIPLLEPIEEGGETCTNEHATLFKWKTTISPKWAGKLANYVRVLRLAKYANKISGVFCFIAVFIVQQKTEFRAHLLLEITWLHPTLSSSFSLGGVPTRQSLRIALSDYLRCANATRRFAAGLADSEGEECSSCVAYTDARTKLLEQDLCPVPETSLDYSSSCSNCTMIQYRRLHAIKELIAHAGAIAPEALELIYHGYCERCAMLVPPIVLVLGSALSSSMIVSLLPLLEHYFTSFDSNKNGFLHFQRSDGHTIAEEGLHARGALLLALARDQVVVLFNASCGVTVGSANVFVHELHWWLYPDHHDLSCHVAYVVGDANDVNSEARDHRDYDLLEALQALNYAACQIAELDPVRLDDGDNEESDHASAFDAYLVAEAVLVEATRVILHPDYSWQKPREIIGASSWSSACSFLLEPTQLSAHLQQCNPLQLDAATVEVLDAYFTHAKWPHDYPDVRPFFYGLLAFMMHLQHVRHILALRNGSLQSSLQRVARDEIATEHEQLAKNTSVIDCTHLGHMTETPS</sequence>
<keyword evidence="4" id="KW-1185">Reference proteome</keyword>
<dbReference type="OrthoDB" id="206118at2759"/>
<feature type="compositionally biased region" description="Basic residues" evidence="1">
    <location>
        <begin position="438"/>
        <end position="447"/>
    </location>
</feature>
<feature type="compositionally biased region" description="Basic and acidic residues" evidence="1">
    <location>
        <begin position="416"/>
        <end position="436"/>
    </location>
</feature>
<name>A0A329T3L1_9STRA</name>
<dbReference type="VEuPathDB" id="FungiDB:PC110_g1331"/>
<gene>
    <name evidence="3" type="ORF">PC110_g1331</name>
    <name evidence="2" type="ORF">PC129_g7194</name>
</gene>
<proteinExistence type="predicted"/>
<evidence type="ECO:0000313" key="4">
    <source>
        <dbReference type="Proteomes" id="UP000251314"/>
    </source>
</evidence>
<dbReference type="EMBL" id="MJFZ01000015">
    <property type="protein sequence ID" value="RAW42482.1"/>
    <property type="molecule type" value="Genomic_DNA"/>
</dbReference>
<accession>A0A329T3L1</accession>